<dbReference type="InterPro" id="IPR050807">
    <property type="entry name" value="TransReg_Diox_bact_type"/>
</dbReference>
<evidence type="ECO:0000313" key="4">
    <source>
        <dbReference type="Proteomes" id="UP000314901"/>
    </source>
</evidence>
<dbReference type="CDD" id="cd00093">
    <property type="entry name" value="HTH_XRE"/>
    <property type="match status" value="1"/>
</dbReference>
<proteinExistence type="predicted"/>
<dbReference type="Gene3D" id="1.10.260.40">
    <property type="entry name" value="lambda repressor-like DNA-binding domains"/>
    <property type="match status" value="1"/>
</dbReference>
<protein>
    <submittedName>
        <fullName evidence="3">Helix-turn-helix transcriptional regulator</fullName>
    </submittedName>
</protein>
<dbReference type="GO" id="GO:0005829">
    <property type="term" value="C:cytosol"/>
    <property type="evidence" value="ECO:0007669"/>
    <property type="project" value="TreeGrafter"/>
</dbReference>
<organism evidence="3 4">
    <name type="scientific">Candidatus Methylopumilus universalis</name>
    <dbReference type="NCBI Taxonomy" id="2588536"/>
    <lineage>
        <taxon>Bacteria</taxon>
        <taxon>Pseudomonadati</taxon>
        <taxon>Pseudomonadota</taxon>
        <taxon>Betaproteobacteria</taxon>
        <taxon>Nitrosomonadales</taxon>
        <taxon>Methylophilaceae</taxon>
        <taxon>Candidatus Methylopumilus</taxon>
    </lineage>
</organism>
<dbReference type="Proteomes" id="UP000314901">
    <property type="component" value="Chromosome"/>
</dbReference>
<dbReference type="InterPro" id="IPR010982">
    <property type="entry name" value="Lambda_DNA-bd_dom_sf"/>
</dbReference>
<keyword evidence="1" id="KW-0238">DNA-binding</keyword>
<evidence type="ECO:0000259" key="2">
    <source>
        <dbReference type="PROSITE" id="PS50943"/>
    </source>
</evidence>
<evidence type="ECO:0000313" key="3">
    <source>
        <dbReference type="EMBL" id="QDC41545.1"/>
    </source>
</evidence>
<dbReference type="GO" id="GO:0003700">
    <property type="term" value="F:DNA-binding transcription factor activity"/>
    <property type="evidence" value="ECO:0007669"/>
    <property type="project" value="TreeGrafter"/>
</dbReference>
<dbReference type="SUPFAM" id="SSF47413">
    <property type="entry name" value="lambda repressor-like DNA-binding domains"/>
    <property type="match status" value="1"/>
</dbReference>
<dbReference type="InterPro" id="IPR001387">
    <property type="entry name" value="Cro/C1-type_HTH"/>
</dbReference>
<dbReference type="Pfam" id="PF01381">
    <property type="entry name" value="HTH_3"/>
    <property type="match status" value="1"/>
</dbReference>
<accession>A0AAX1F0J3</accession>
<dbReference type="RefSeq" id="WP_139868447.1">
    <property type="nucleotide sequence ID" value="NZ_CP040951.1"/>
</dbReference>
<dbReference type="KEGG" id="muv:FIT94_05755"/>
<dbReference type="GO" id="GO:0003677">
    <property type="term" value="F:DNA binding"/>
    <property type="evidence" value="ECO:0007669"/>
    <property type="project" value="UniProtKB-KW"/>
</dbReference>
<gene>
    <name evidence="3" type="ORF">FIT94_05755</name>
</gene>
<dbReference type="PANTHER" id="PTHR46797:SF1">
    <property type="entry name" value="METHYLPHOSPHONATE SYNTHASE"/>
    <property type="match status" value="1"/>
</dbReference>
<name>A0AAX1F0J3_9PROT</name>
<dbReference type="EMBL" id="CP040953">
    <property type="protein sequence ID" value="QDC41545.1"/>
    <property type="molecule type" value="Genomic_DNA"/>
</dbReference>
<reference evidence="3 4" key="1">
    <citation type="journal article" date="2019" name="ISME J.">
        <title>Evolution in action: habitat transition from sediment to the pelagial leads to genome streamlining in Methylophilaceae.</title>
        <authorList>
            <person name="Salcher M."/>
            <person name="Schaefle D."/>
            <person name="Kaspar M."/>
            <person name="Neuenschwander S.M."/>
            <person name="Ghai R."/>
        </authorList>
    </citation>
    <scope>NUCLEOTIDE SEQUENCE [LARGE SCALE GENOMIC DNA]</scope>
    <source>
        <strain evidence="3 4">MMS-RVI-51</strain>
    </source>
</reference>
<dbReference type="PROSITE" id="PS50943">
    <property type="entry name" value="HTH_CROC1"/>
    <property type="match status" value="1"/>
</dbReference>
<dbReference type="PANTHER" id="PTHR46797">
    <property type="entry name" value="HTH-TYPE TRANSCRIPTIONAL REGULATOR"/>
    <property type="match status" value="1"/>
</dbReference>
<evidence type="ECO:0000256" key="1">
    <source>
        <dbReference type="ARBA" id="ARBA00023125"/>
    </source>
</evidence>
<feature type="domain" description="HTH cro/C1-type" evidence="2">
    <location>
        <begin position="28"/>
        <end position="82"/>
    </location>
</feature>
<sequence>MTELIFKILHSSYVNRLSKIDSTFGTVLRKKRLSKKLTQEALSIESSLSRAYISELEMGHKDPSLYTIFKLATALKIKPSTIIDEVERQI</sequence>
<dbReference type="SMART" id="SM00530">
    <property type="entry name" value="HTH_XRE"/>
    <property type="match status" value="1"/>
</dbReference>
<dbReference type="AlphaFoldDB" id="A0AAX1F0J3"/>
<dbReference type="GeneID" id="66285393"/>